<dbReference type="PIRSF" id="PIRSF000747">
    <property type="entry name" value="RPB5"/>
    <property type="match status" value="1"/>
</dbReference>
<evidence type="ECO:0000256" key="4">
    <source>
        <dbReference type="ARBA" id="ARBA00025765"/>
    </source>
</evidence>
<dbReference type="NCBIfam" id="NF007129">
    <property type="entry name" value="PRK09570.1"/>
    <property type="match status" value="1"/>
</dbReference>
<keyword evidence="8" id="KW-1185">Reference proteome</keyword>
<dbReference type="SUPFAM" id="SSF55287">
    <property type="entry name" value="RPB5-like RNA polymerase subunit"/>
    <property type="match status" value="1"/>
</dbReference>
<dbReference type="HAMAP" id="MF_00025">
    <property type="entry name" value="RNApol_Rpo5_RPB5"/>
    <property type="match status" value="1"/>
</dbReference>
<dbReference type="GO" id="GO:0005666">
    <property type="term" value="C:RNA polymerase III complex"/>
    <property type="evidence" value="ECO:0007669"/>
    <property type="project" value="TreeGrafter"/>
</dbReference>
<dbReference type="EMBL" id="KQ241637">
    <property type="protein sequence ID" value="KNC86755.1"/>
    <property type="molecule type" value="Genomic_DNA"/>
</dbReference>
<dbReference type="PANTHER" id="PTHR10535:SF0">
    <property type="entry name" value="DNA-DIRECTED RNA POLYMERASES I, II, AND III SUBUNIT RPABC1"/>
    <property type="match status" value="1"/>
</dbReference>
<evidence type="ECO:0000313" key="8">
    <source>
        <dbReference type="Proteomes" id="UP000054560"/>
    </source>
</evidence>
<organism evidence="7 8">
    <name type="scientific">Sphaeroforma arctica JP610</name>
    <dbReference type="NCBI Taxonomy" id="667725"/>
    <lineage>
        <taxon>Eukaryota</taxon>
        <taxon>Ichthyosporea</taxon>
        <taxon>Ichthyophonida</taxon>
        <taxon>Sphaeroforma</taxon>
    </lineage>
</organism>
<protein>
    <submittedName>
        <fullName evidence="7">DNA-directed RNA polymerase I, II, and III subunit RPABC1</fullName>
    </submittedName>
</protein>
<dbReference type="GO" id="GO:0003899">
    <property type="term" value="F:DNA-directed RNA polymerase activity"/>
    <property type="evidence" value="ECO:0007669"/>
    <property type="project" value="InterPro"/>
</dbReference>
<comment type="similarity">
    <text evidence="4">Belongs to the archaeal Rpo5/eukaryotic RPB5 RNA polymerase subunit family.</text>
</comment>
<dbReference type="Gene3D" id="3.40.1340.10">
    <property type="entry name" value="RNA polymerase, Rpb5, N-terminal domain"/>
    <property type="match status" value="1"/>
</dbReference>
<dbReference type="FunFam" id="3.40.1340.10:FF:000001">
    <property type="entry name" value="DNA-directed RNA polymerases I, II, and III subunit RPABC1"/>
    <property type="match status" value="1"/>
</dbReference>
<gene>
    <name evidence="7" type="ORF">SARC_01089</name>
</gene>
<evidence type="ECO:0000259" key="6">
    <source>
        <dbReference type="Pfam" id="PF03871"/>
    </source>
</evidence>
<comment type="subcellular location">
    <subcellularLocation>
        <location evidence="1">Nucleus</location>
    </subcellularLocation>
</comment>
<proteinExistence type="inferred from homology"/>
<dbReference type="Pfam" id="PF03871">
    <property type="entry name" value="RNA_pol_Rpb5_N"/>
    <property type="match status" value="1"/>
</dbReference>
<dbReference type="GO" id="GO:0003677">
    <property type="term" value="F:DNA binding"/>
    <property type="evidence" value="ECO:0007669"/>
    <property type="project" value="InterPro"/>
</dbReference>
<dbReference type="GO" id="GO:0005736">
    <property type="term" value="C:RNA polymerase I complex"/>
    <property type="evidence" value="ECO:0007669"/>
    <property type="project" value="TreeGrafter"/>
</dbReference>
<dbReference type="GO" id="GO:0006366">
    <property type="term" value="P:transcription by RNA polymerase II"/>
    <property type="evidence" value="ECO:0007669"/>
    <property type="project" value="TreeGrafter"/>
</dbReference>
<dbReference type="eggNOG" id="KOG3218">
    <property type="taxonomic scope" value="Eukaryota"/>
</dbReference>
<dbReference type="GeneID" id="25901593"/>
<evidence type="ECO:0000256" key="3">
    <source>
        <dbReference type="ARBA" id="ARBA00023242"/>
    </source>
</evidence>
<dbReference type="GO" id="GO:0042797">
    <property type="term" value="P:tRNA transcription by RNA polymerase III"/>
    <property type="evidence" value="ECO:0007669"/>
    <property type="project" value="TreeGrafter"/>
</dbReference>
<dbReference type="AlphaFoldDB" id="A0A0L0GCL2"/>
<dbReference type="GO" id="GO:0005665">
    <property type="term" value="C:RNA polymerase II, core complex"/>
    <property type="evidence" value="ECO:0007669"/>
    <property type="project" value="TreeGrafter"/>
</dbReference>
<dbReference type="FunFam" id="3.90.940.20:FF:000001">
    <property type="entry name" value="DNA-directed RNA polymerases I, II, and III subunit RPABC1"/>
    <property type="match status" value="1"/>
</dbReference>
<keyword evidence="2" id="KW-0804">Transcription</keyword>
<accession>A0A0L0GCL2</accession>
<evidence type="ECO:0000259" key="5">
    <source>
        <dbReference type="Pfam" id="PF01191"/>
    </source>
</evidence>
<dbReference type="InterPro" id="IPR000783">
    <property type="entry name" value="RNA_pol_subH/Rpb5_C"/>
</dbReference>
<dbReference type="SUPFAM" id="SSF53036">
    <property type="entry name" value="Eukaryotic RPB5 N-terminal domain"/>
    <property type="match status" value="1"/>
</dbReference>
<dbReference type="STRING" id="667725.A0A0L0GCL2"/>
<dbReference type="Gene3D" id="3.90.940.20">
    <property type="entry name" value="RPB5-like RNA polymerase subunit"/>
    <property type="match status" value="1"/>
</dbReference>
<keyword evidence="3" id="KW-0539">Nucleus</keyword>
<name>A0A0L0GCL2_9EUKA</name>
<dbReference type="OrthoDB" id="248779at2759"/>
<sequence length="208" mass="24734">MEIEGVDKKVWRLWRIRKTLMAMLHDRKYLVSQTELELSFNQFLSQFTTNPQRDALRILVSQRDDQRRRLYVFFPEDTKLGIPHIKAYSEEMEQNNVDRGIIVIRSSMTPFAKSKIDSLRPKIVLESFLEAELLVNITEHCLVPRHIVLNIEEKTTLLKRYKLKETQLPRMQRHDPVARYFGLDRGDVVKIIRPSETAGRYMTYRLVM</sequence>
<dbReference type="InterPro" id="IPR036710">
    <property type="entry name" value="RNA_pol_Rpb5_N_sf"/>
</dbReference>
<dbReference type="GO" id="GO:0006362">
    <property type="term" value="P:transcription elongation by RNA polymerase I"/>
    <property type="evidence" value="ECO:0007669"/>
    <property type="project" value="TreeGrafter"/>
</dbReference>
<dbReference type="InterPro" id="IPR005571">
    <property type="entry name" value="RNA_pol_Rpb5_N"/>
</dbReference>
<feature type="domain" description="RNA polymerase Rpb5 N-terminal" evidence="6">
    <location>
        <begin position="8"/>
        <end position="92"/>
    </location>
</feature>
<dbReference type="RefSeq" id="XP_014160657.1">
    <property type="nucleotide sequence ID" value="XM_014305182.1"/>
</dbReference>
<keyword evidence="7" id="KW-0240">DNA-directed RNA polymerase</keyword>
<reference evidence="7 8" key="1">
    <citation type="submission" date="2011-02" db="EMBL/GenBank/DDBJ databases">
        <title>The Genome Sequence of Sphaeroforma arctica JP610.</title>
        <authorList>
            <consortium name="The Broad Institute Genome Sequencing Platform"/>
            <person name="Russ C."/>
            <person name="Cuomo C."/>
            <person name="Young S.K."/>
            <person name="Zeng Q."/>
            <person name="Gargeya S."/>
            <person name="Alvarado L."/>
            <person name="Berlin A."/>
            <person name="Chapman S.B."/>
            <person name="Chen Z."/>
            <person name="Freedman E."/>
            <person name="Gellesch M."/>
            <person name="Goldberg J."/>
            <person name="Griggs A."/>
            <person name="Gujja S."/>
            <person name="Heilman E."/>
            <person name="Heiman D."/>
            <person name="Howarth C."/>
            <person name="Mehta T."/>
            <person name="Neiman D."/>
            <person name="Pearson M."/>
            <person name="Roberts A."/>
            <person name="Saif S."/>
            <person name="Shea T."/>
            <person name="Shenoy N."/>
            <person name="Sisk P."/>
            <person name="Stolte C."/>
            <person name="Sykes S."/>
            <person name="White J."/>
            <person name="Yandava C."/>
            <person name="Burger G."/>
            <person name="Gray M.W."/>
            <person name="Holland P.W.H."/>
            <person name="King N."/>
            <person name="Lang F.B.F."/>
            <person name="Roger A.J."/>
            <person name="Ruiz-Trillo I."/>
            <person name="Haas B."/>
            <person name="Nusbaum C."/>
            <person name="Birren B."/>
        </authorList>
    </citation>
    <scope>NUCLEOTIDE SEQUENCE [LARGE SCALE GENOMIC DNA]</scope>
    <source>
        <strain evidence="7 8">JP610</strain>
    </source>
</reference>
<dbReference type="Proteomes" id="UP000054560">
    <property type="component" value="Unassembled WGS sequence"/>
</dbReference>
<dbReference type="InterPro" id="IPR014381">
    <property type="entry name" value="Arch_Rpo5/euc_Rpb5"/>
</dbReference>
<dbReference type="InterPro" id="IPR035913">
    <property type="entry name" value="RPB5-like_sf"/>
</dbReference>
<evidence type="ECO:0000256" key="1">
    <source>
        <dbReference type="ARBA" id="ARBA00004123"/>
    </source>
</evidence>
<evidence type="ECO:0000256" key="2">
    <source>
        <dbReference type="ARBA" id="ARBA00023163"/>
    </source>
</evidence>
<dbReference type="PANTHER" id="PTHR10535">
    <property type="entry name" value="DNA-DIRECTED RNA POLYMERASES I, II, AND III SUBUNIT RPABC1"/>
    <property type="match status" value="1"/>
</dbReference>
<dbReference type="Pfam" id="PF01191">
    <property type="entry name" value="RNA_pol_Rpb5_C"/>
    <property type="match status" value="1"/>
</dbReference>
<feature type="domain" description="RNA polymerase subunit H/Rpb5 C-terminal" evidence="5">
    <location>
        <begin position="135"/>
        <end position="207"/>
    </location>
</feature>
<evidence type="ECO:0000313" key="7">
    <source>
        <dbReference type="EMBL" id="KNC86755.1"/>
    </source>
</evidence>